<dbReference type="InterPro" id="IPR000086">
    <property type="entry name" value="NUDIX_hydrolase_dom"/>
</dbReference>
<dbReference type="InterPro" id="IPR015797">
    <property type="entry name" value="NUDIX_hydrolase-like_dom_sf"/>
</dbReference>
<proteinExistence type="predicted"/>
<feature type="domain" description="Nudix hydrolase" evidence="1">
    <location>
        <begin position="71"/>
        <end position="203"/>
    </location>
</feature>
<name>A0A382LHD6_9ZZZZ</name>
<evidence type="ECO:0000259" key="1">
    <source>
        <dbReference type="PROSITE" id="PS51462"/>
    </source>
</evidence>
<evidence type="ECO:0000313" key="2">
    <source>
        <dbReference type="EMBL" id="SVC35623.1"/>
    </source>
</evidence>
<sequence length="210" mass="22407">PAASRRSGPSGRVNAPVGSCEADLAQRVVEDPRLAVVSGPSGSIQDRILGLIEGVLDSGSGPDVLDRRYRPGHLTGSALVVDPSDRRILVLFHSKLQRWLQPGGHADGDADLARVALREAAEETGIVGLRVVEPPVDLDVHMVDPPSEEAHEHHDVRYLVVAPPGSVPEGNHESEALRWVTVDDLPSLGADAGLIRLAARALARLDELER</sequence>
<feature type="non-terminal residue" evidence="2">
    <location>
        <position position="1"/>
    </location>
</feature>
<dbReference type="Gene3D" id="3.90.79.10">
    <property type="entry name" value="Nucleoside Triphosphate Pyrophosphohydrolase"/>
    <property type="match status" value="1"/>
</dbReference>
<dbReference type="PANTHER" id="PTHR43736:SF1">
    <property type="entry name" value="DIHYDRONEOPTERIN TRIPHOSPHATE DIPHOSPHATASE"/>
    <property type="match status" value="1"/>
</dbReference>
<dbReference type="AlphaFoldDB" id="A0A382LHD6"/>
<dbReference type="PROSITE" id="PS51462">
    <property type="entry name" value="NUDIX"/>
    <property type="match status" value="1"/>
</dbReference>
<accession>A0A382LHD6</accession>
<dbReference type="PANTHER" id="PTHR43736">
    <property type="entry name" value="ADP-RIBOSE PYROPHOSPHATASE"/>
    <property type="match status" value="1"/>
</dbReference>
<reference evidence="2" key="1">
    <citation type="submission" date="2018-05" db="EMBL/GenBank/DDBJ databases">
        <authorList>
            <person name="Lanie J.A."/>
            <person name="Ng W.-L."/>
            <person name="Kazmierczak K.M."/>
            <person name="Andrzejewski T.M."/>
            <person name="Davidsen T.M."/>
            <person name="Wayne K.J."/>
            <person name="Tettelin H."/>
            <person name="Glass J.I."/>
            <person name="Rusch D."/>
            <person name="Podicherti R."/>
            <person name="Tsui H.-C.T."/>
            <person name="Winkler M.E."/>
        </authorList>
    </citation>
    <scope>NUCLEOTIDE SEQUENCE</scope>
</reference>
<protein>
    <recommendedName>
        <fullName evidence="1">Nudix hydrolase domain-containing protein</fullName>
    </recommendedName>
</protein>
<dbReference type="CDD" id="cd03674">
    <property type="entry name" value="NUDIX_Hydrolase"/>
    <property type="match status" value="1"/>
</dbReference>
<dbReference type="EMBL" id="UINC01086816">
    <property type="protein sequence ID" value="SVC35623.1"/>
    <property type="molecule type" value="Genomic_DNA"/>
</dbReference>
<dbReference type="Pfam" id="PF00293">
    <property type="entry name" value="NUDIX"/>
    <property type="match status" value="1"/>
</dbReference>
<dbReference type="SUPFAM" id="SSF55811">
    <property type="entry name" value="Nudix"/>
    <property type="match status" value="1"/>
</dbReference>
<gene>
    <name evidence="2" type="ORF">METZ01_LOCUS288477</name>
</gene>
<organism evidence="2">
    <name type="scientific">marine metagenome</name>
    <dbReference type="NCBI Taxonomy" id="408172"/>
    <lineage>
        <taxon>unclassified sequences</taxon>
        <taxon>metagenomes</taxon>
        <taxon>ecological metagenomes</taxon>
    </lineage>
</organism>